<keyword evidence="2" id="KW-0813">Transport</keyword>
<proteinExistence type="inferred from homology"/>
<keyword evidence="3" id="KW-0732">Signal</keyword>
<accession>A0A927MYF8</accession>
<evidence type="ECO:0000256" key="1">
    <source>
        <dbReference type="ARBA" id="ARBA00008520"/>
    </source>
</evidence>
<dbReference type="PANTHER" id="PTHR43649">
    <property type="entry name" value="ARABINOSE-BINDING PROTEIN-RELATED"/>
    <property type="match status" value="1"/>
</dbReference>
<dbReference type="SUPFAM" id="SSF53850">
    <property type="entry name" value="Periplasmic binding protein-like II"/>
    <property type="match status" value="1"/>
</dbReference>
<evidence type="ECO:0000313" key="4">
    <source>
        <dbReference type="EMBL" id="MBE1608874.1"/>
    </source>
</evidence>
<dbReference type="PANTHER" id="PTHR43649:SF34">
    <property type="entry name" value="ABC TRANSPORTER PERIPLASMIC-BINDING PROTEIN YCJN-RELATED"/>
    <property type="match status" value="1"/>
</dbReference>
<dbReference type="InterPro" id="IPR050490">
    <property type="entry name" value="Bact_solute-bd_prot1"/>
</dbReference>
<evidence type="ECO:0000256" key="2">
    <source>
        <dbReference type="ARBA" id="ARBA00022448"/>
    </source>
</evidence>
<evidence type="ECO:0000313" key="5">
    <source>
        <dbReference type="Proteomes" id="UP000638648"/>
    </source>
</evidence>
<dbReference type="EMBL" id="JADBEM010000001">
    <property type="protein sequence ID" value="MBE1608874.1"/>
    <property type="molecule type" value="Genomic_DNA"/>
</dbReference>
<sequence>MPHLRGMTWSHPRGSASVHAATAAFTAVHPEVTVEWAARSLQEFEDVPVVELARRFDLIAIDHPFVGQAAATGALLPLDEVLPAETLAEQERNSVGPSYRSYAMAGHQWALPMDAAAQVSAYRPDLLQAPLPRTWDEAHALLASLPAGVVAESPANPTHLWSTFISLCHHVATEANLTADGVGGRPRWWPRTGIDPSIAVAALERVYQLLHRVDPVSLTRDPIQTLDAMAAGAPIGYVPLVFGYSNYARDGHGRHLLRFADAPYPGPTPVGTMTGGVGLAVSAQCADPGAAVDVAAWIVSEACQRGTYLHAGGQPGHRRAWTDPSANDLTHGFFADTLATLDASFLRARDAGYPRYQQRAGELLHERVRRQEPPAAIGKELLDLWQRTVTENGDEA</sequence>
<comment type="similarity">
    <text evidence="1">Belongs to the bacterial solute-binding protein 1 family.</text>
</comment>
<dbReference type="InterPro" id="IPR006059">
    <property type="entry name" value="SBP"/>
</dbReference>
<protein>
    <submittedName>
        <fullName evidence="4">Multiple sugar transport system substrate-binding protein</fullName>
    </submittedName>
</protein>
<keyword evidence="5" id="KW-1185">Reference proteome</keyword>
<dbReference type="Pfam" id="PF01547">
    <property type="entry name" value="SBP_bac_1"/>
    <property type="match status" value="1"/>
</dbReference>
<comment type="caution">
    <text evidence="4">The sequence shown here is derived from an EMBL/GenBank/DDBJ whole genome shotgun (WGS) entry which is preliminary data.</text>
</comment>
<dbReference type="Gene3D" id="3.40.190.10">
    <property type="entry name" value="Periplasmic binding protein-like II"/>
    <property type="match status" value="1"/>
</dbReference>
<dbReference type="Proteomes" id="UP000638648">
    <property type="component" value="Unassembled WGS sequence"/>
</dbReference>
<dbReference type="AlphaFoldDB" id="A0A927MYF8"/>
<reference evidence="4" key="1">
    <citation type="submission" date="2020-10" db="EMBL/GenBank/DDBJ databases">
        <title>Sequencing the genomes of 1000 actinobacteria strains.</title>
        <authorList>
            <person name="Klenk H.-P."/>
        </authorList>
    </citation>
    <scope>NUCLEOTIDE SEQUENCE</scope>
    <source>
        <strain evidence="4">DSM 45354</strain>
    </source>
</reference>
<organism evidence="4 5">
    <name type="scientific">Actinopolymorpha pittospori</name>
    <dbReference type="NCBI Taxonomy" id="648752"/>
    <lineage>
        <taxon>Bacteria</taxon>
        <taxon>Bacillati</taxon>
        <taxon>Actinomycetota</taxon>
        <taxon>Actinomycetes</taxon>
        <taxon>Propionibacteriales</taxon>
        <taxon>Actinopolymorphaceae</taxon>
        <taxon>Actinopolymorpha</taxon>
    </lineage>
</organism>
<dbReference type="RefSeq" id="WP_192752570.1">
    <property type="nucleotide sequence ID" value="NZ_BAABJL010000119.1"/>
</dbReference>
<gene>
    <name evidence="4" type="ORF">HEB94_005722</name>
</gene>
<keyword evidence="4" id="KW-0762">Sugar transport</keyword>
<name>A0A927MYF8_9ACTN</name>
<evidence type="ECO:0000256" key="3">
    <source>
        <dbReference type="ARBA" id="ARBA00022729"/>
    </source>
</evidence>